<sequence>MSLTTFLSNSDAKTAPHSSRRGNDTDFNGATLVLKDNSMKVKSFASTKCPGGKSFKIDLSFEVHFLSSNPAADKALTN</sequence>
<comment type="caution">
    <text evidence="2">The sequence shown here is derived from an EMBL/GenBank/DDBJ whole genome shotgun (WGS) entry which is preliminary data.</text>
</comment>
<feature type="compositionally biased region" description="Polar residues" evidence="1">
    <location>
        <begin position="1"/>
        <end position="12"/>
    </location>
</feature>
<dbReference type="EMBL" id="JRES01001412">
    <property type="protein sequence ID" value="KNC23133.1"/>
    <property type="molecule type" value="Genomic_DNA"/>
</dbReference>
<gene>
    <name evidence="2" type="ORF">FF38_01755</name>
</gene>
<dbReference type="Proteomes" id="UP000037069">
    <property type="component" value="Unassembled WGS sequence"/>
</dbReference>
<reference evidence="2 3" key="1">
    <citation type="journal article" date="2015" name="Nat. Commun.">
        <title>Lucilia cuprina genome unlocks parasitic fly biology to underpin future interventions.</title>
        <authorList>
            <person name="Anstead C.A."/>
            <person name="Korhonen P.K."/>
            <person name="Young N.D."/>
            <person name="Hall R.S."/>
            <person name="Jex A.R."/>
            <person name="Murali S.C."/>
            <person name="Hughes D.S."/>
            <person name="Lee S.F."/>
            <person name="Perry T."/>
            <person name="Stroehlein A.J."/>
            <person name="Ansell B.R."/>
            <person name="Breugelmans B."/>
            <person name="Hofmann A."/>
            <person name="Qu J."/>
            <person name="Dugan S."/>
            <person name="Lee S.L."/>
            <person name="Chao H."/>
            <person name="Dinh H."/>
            <person name="Han Y."/>
            <person name="Doddapaneni H.V."/>
            <person name="Worley K.C."/>
            <person name="Muzny D.M."/>
            <person name="Ioannidis P."/>
            <person name="Waterhouse R.M."/>
            <person name="Zdobnov E.M."/>
            <person name="James P.J."/>
            <person name="Bagnall N.H."/>
            <person name="Kotze A.C."/>
            <person name="Gibbs R.A."/>
            <person name="Richards S."/>
            <person name="Batterham P."/>
            <person name="Gasser R.B."/>
        </authorList>
    </citation>
    <scope>NUCLEOTIDE SEQUENCE [LARGE SCALE GENOMIC DNA]</scope>
    <source>
        <strain evidence="2 3">LS</strain>
        <tissue evidence="2">Full body</tissue>
    </source>
</reference>
<accession>A0A0L0BT20</accession>
<organism evidence="2 3">
    <name type="scientific">Lucilia cuprina</name>
    <name type="common">Green bottle fly</name>
    <name type="synonym">Australian sheep blowfly</name>
    <dbReference type="NCBI Taxonomy" id="7375"/>
    <lineage>
        <taxon>Eukaryota</taxon>
        <taxon>Metazoa</taxon>
        <taxon>Ecdysozoa</taxon>
        <taxon>Arthropoda</taxon>
        <taxon>Hexapoda</taxon>
        <taxon>Insecta</taxon>
        <taxon>Pterygota</taxon>
        <taxon>Neoptera</taxon>
        <taxon>Endopterygota</taxon>
        <taxon>Diptera</taxon>
        <taxon>Brachycera</taxon>
        <taxon>Muscomorpha</taxon>
        <taxon>Oestroidea</taxon>
        <taxon>Calliphoridae</taxon>
        <taxon>Luciliinae</taxon>
        <taxon>Lucilia</taxon>
    </lineage>
</organism>
<keyword evidence="3" id="KW-1185">Reference proteome</keyword>
<dbReference type="AlphaFoldDB" id="A0A0L0BT20"/>
<protein>
    <submittedName>
        <fullName evidence="2">Uncharacterized protein</fullName>
    </submittedName>
</protein>
<feature type="region of interest" description="Disordered" evidence="1">
    <location>
        <begin position="1"/>
        <end position="27"/>
    </location>
</feature>
<name>A0A0L0BT20_LUCCU</name>
<evidence type="ECO:0000313" key="2">
    <source>
        <dbReference type="EMBL" id="KNC23133.1"/>
    </source>
</evidence>
<evidence type="ECO:0000256" key="1">
    <source>
        <dbReference type="SAM" id="MobiDB-lite"/>
    </source>
</evidence>
<proteinExistence type="predicted"/>
<evidence type="ECO:0000313" key="3">
    <source>
        <dbReference type="Proteomes" id="UP000037069"/>
    </source>
</evidence>